<dbReference type="Proteomes" id="UP000837932">
    <property type="component" value="Unassembled WGS sequence"/>
</dbReference>
<name>A0ABN8EYX7_9BACT</name>
<reference evidence="1" key="1">
    <citation type="submission" date="2021-12" db="EMBL/GenBank/DDBJ databases">
        <authorList>
            <person name="Rodrigo-Torres L."/>
            <person name="Arahal R. D."/>
            <person name="Lucena T."/>
        </authorList>
    </citation>
    <scope>NUCLEOTIDE SEQUENCE</scope>
    <source>
        <strain evidence="1">CECT 8858</strain>
    </source>
</reference>
<protein>
    <submittedName>
        <fullName evidence="1">Uncharacterized protein</fullName>
    </submittedName>
</protein>
<proteinExistence type="predicted"/>
<sequence length="42" mass="4959">MRKPNLPRLISNSLYTGFLKKETNRKFLLNSMPAYCFFVTFA</sequence>
<gene>
    <name evidence="1" type="ORF">EMA8858_03190</name>
</gene>
<keyword evidence="2" id="KW-1185">Reference proteome</keyword>
<accession>A0ABN8EYX7</accession>
<evidence type="ECO:0000313" key="1">
    <source>
        <dbReference type="EMBL" id="CAH0997053.1"/>
    </source>
</evidence>
<dbReference type="EMBL" id="CAKLPY010000002">
    <property type="protein sequence ID" value="CAH0997053.1"/>
    <property type="molecule type" value="Genomic_DNA"/>
</dbReference>
<organism evidence="1 2">
    <name type="scientific">Emticicia aquatica</name>
    <dbReference type="NCBI Taxonomy" id="1681835"/>
    <lineage>
        <taxon>Bacteria</taxon>
        <taxon>Pseudomonadati</taxon>
        <taxon>Bacteroidota</taxon>
        <taxon>Cytophagia</taxon>
        <taxon>Cytophagales</taxon>
        <taxon>Leadbetterellaceae</taxon>
        <taxon>Emticicia</taxon>
    </lineage>
</organism>
<comment type="caution">
    <text evidence="1">The sequence shown here is derived from an EMBL/GenBank/DDBJ whole genome shotgun (WGS) entry which is preliminary data.</text>
</comment>
<evidence type="ECO:0000313" key="2">
    <source>
        <dbReference type="Proteomes" id="UP000837932"/>
    </source>
</evidence>